<evidence type="ECO:0000259" key="11">
    <source>
        <dbReference type="PROSITE" id="PS50109"/>
    </source>
</evidence>
<sequence>MNFLLHHLRWVALTVITCLGLALFSVLQLEVQQRSELSRVTEFAVENQLWQFFQLRSEYQSLREEVLKLRQQRSPEQYQLVRRWQDIFVGRINMLRDQAFTEIYRDAPEMEARLEQLSRRAEAVDAHVAAMERPQGPERLQKAVFALQEDVNFIVQEARTQFVEHNSVRKQRIDEMAGSRIVLSVLEFTLLCVFAAFMFWALWRLEQRQEVQEGLSRQLGEALLAAESANDAKGRFLAHVSHEIRTPLTAILGYGQRLRESGGLAPRQQQWLERIASSGEYLQNLLNNVLELSRIEAGKAELQQGALSMSQLTRELDALFREQARRKGLYLELRVDPGVDDVLILDTGKIRQILVNLIGNAIKMTMQGGVHVSFWQTLDAKSNPWLHAAVRDTGPGIPPEAAQRVFRPFEQSLDGKRAGGSGLGLAISREFAELMGGTLHFDSKLGAGTSFFLQLPVRHNTQEGGQSEPSCSSTLTGLHILIVDDQEMNLDLLDDLLQRAGATAAQELDGYAALSRMLTEGFDAVIVDYHMPLMNGLQLARALRAREFSGRIILSTAGMFPEADVMEKAGIDGAIGKPFVREQILAALAPEKREQPSALLAPVAPGNELQVADTRPLWSLTPAANALGYAPARFLGLAERGLQRIGDLLQSWPQASAEGDRHRLAHTCKGIAGQVGALALQQACLALEQEPEDSGRFAECMDCWQRSREAWPRASEEWRSGS</sequence>
<evidence type="ECO:0000256" key="4">
    <source>
        <dbReference type="ARBA" id="ARBA00022679"/>
    </source>
</evidence>
<evidence type="ECO:0000313" key="14">
    <source>
        <dbReference type="Proteomes" id="UP000604481"/>
    </source>
</evidence>
<dbReference type="PROSITE" id="PS50110">
    <property type="entry name" value="RESPONSE_REGULATORY"/>
    <property type="match status" value="1"/>
</dbReference>
<dbReference type="PANTHER" id="PTHR43047:SF64">
    <property type="entry name" value="HISTIDINE KINASE CONTAINING CHEY-HOMOLOGOUS RECEIVER DOMAIN AND PAS DOMAIN-RELATED"/>
    <property type="match status" value="1"/>
</dbReference>
<evidence type="ECO:0000256" key="9">
    <source>
        <dbReference type="PROSITE-ProRule" id="PRU00169"/>
    </source>
</evidence>
<accession>A0A8J7FTF0</accession>
<dbReference type="Proteomes" id="UP000604481">
    <property type="component" value="Unassembled WGS sequence"/>
</dbReference>
<dbReference type="InterPro" id="IPR003661">
    <property type="entry name" value="HisK_dim/P_dom"/>
</dbReference>
<comment type="caution">
    <text evidence="13">The sequence shown here is derived from an EMBL/GenBank/DDBJ whole genome shotgun (WGS) entry which is preliminary data.</text>
</comment>
<dbReference type="InterPro" id="IPR004358">
    <property type="entry name" value="Sig_transdc_His_kin-like_C"/>
</dbReference>
<dbReference type="InterPro" id="IPR003594">
    <property type="entry name" value="HATPase_dom"/>
</dbReference>
<dbReference type="Gene3D" id="1.10.287.130">
    <property type="match status" value="1"/>
</dbReference>
<dbReference type="CDD" id="cd16922">
    <property type="entry name" value="HATPase_EvgS-ArcB-TorS-like"/>
    <property type="match status" value="1"/>
</dbReference>
<dbReference type="Gene3D" id="3.40.50.2300">
    <property type="match status" value="1"/>
</dbReference>
<dbReference type="EC" id="2.7.13.3" evidence="2"/>
<dbReference type="SUPFAM" id="SSF52172">
    <property type="entry name" value="CheY-like"/>
    <property type="match status" value="1"/>
</dbReference>
<keyword evidence="10" id="KW-0812">Transmembrane</keyword>
<evidence type="ECO:0000313" key="13">
    <source>
        <dbReference type="EMBL" id="MBE9610221.1"/>
    </source>
</evidence>
<dbReference type="Pfam" id="PF02518">
    <property type="entry name" value="HATPase_c"/>
    <property type="match status" value="1"/>
</dbReference>
<reference evidence="13 14" key="1">
    <citation type="submission" date="2020-10" db="EMBL/GenBank/DDBJ databases">
        <title>The genome sequence of Chitinilyticum litopenaei 4Y14.</title>
        <authorList>
            <person name="Liu Y."/>
        </authorList>
    </citation>
    <scope>NUCLEOTIDE SEQUENCE [LARGE SCALE GENOMIC DNA]</scope>
    <source>
        <strain evidence="13 14">4Y14</strain>
    </source>
</reference>
<dbReference type="EMBL" id="JADFUA010000008">
    <property type="protein sequence ID" value="MBE9610221.1"/>
    <property type="molecule type" value="Genomic_DNA"/>
</dbReference>
<evidence type="ECO:0000256" key="2">
    <source>
        <dbReference type="ARBA" id="ARBA00012438"/>
    </source>
</evidence>
<feature type="domain" description="Response regulatory" evidence="12">
    <location>
        <begin position="479"/>
        <end position="592"/>
    </location>
</feature>
<organism evidence="13 14">
    <name type="scientific">Chitinilyticum piscinae</name>
    <dbReference type="NCBI Taxonomy" id="2866724"/>
    <lineage>
        <taxon>Bacteria</taxon>
        <taxon>Pseudomonadati</taxon>
        <taxon>Pseudomonadota</taxon>
        <taxon>Betaproteobacteria</taxon>
        <taxon>Neisseriales</taxon>
        <taxon>Chitinibacteraceae</taxon>
        <taxon>Chitinilyticum</taxon>
    </lineage>
</organism>
<dbReference type="InterPro" id="IPR005467">
    <property type="entry name" value="His_kinase_dom"/>
</dbReference>
<dbReference type="Gene3D" id="3.30.565.10">
    <property type="entry name" value="Histidine kinase-like ATPase, C-terminal domain"/>
    <property type="match status" value="1"/>
</dbReference>
<dbReference type="SMART" id="SM00388">
    <property type="entry name" value="HisKA"/>
    <property type="match status" value="1"/>
</dbReference>
<dbReference type="PRINTS" id="PR00344">
    <property type="entry name" value="BCTRLSENSOR"/>
</dbReference>
<dbReference type="Pfam" id="PF00072">
    <property type="entry name" value="Response_reg"/>
    <property type="match status" value="1"/>
</dbReference>
<evidence type="ECO:0000256" key="7">
    <source>
        <dbReference type="ARBA" id="ARBA00058004"/>
    </source>
</evidence>
<dbReference type="InterPro" id="IPR011006">
    <property type="entry name" value="CheY-like_superfamily"/>
</dbReference>
<dbReference type="SMART" id="SM00387">
    <property type="entry name" value="HATPase_c"/>
    <property type="match status" value="1"/>
</dbReference>
<dbReference type="GO" id="GO:0000155">
    <property type="term" value="F:phosphorelay sensor kinase activity"/>
    <property type="evidence" value="ECO:0007669"/>
    <property type="project" value="InterPro"/>
</dbReference>
<evidence type="ECO:0000259" key="12">
    <source>
        <dbReference type="PROSITE" id="PS50110"/>
    </source>
</evidence>
<keyword evidence="10" id="KW-1133">Transmembrane helix</keyword>
<feature type="modified residue" description="4-aspartylphosphate" evidence="9">
    <location>
        <position position="528"/>
    </location>
</feature>
<protein>
    <recommendedName>
        <fullName evidence="8">Virulence sensor protein BvgS</fullName>
        <ecNumber evidence="2">2.7.13.3</ecNumber>
    </recommendedName>
</protein>
<proteinExistence type="predicted"/>
<evidence type="ECO:0000256" key="5">
    <source>
        <dbReference type="ARBA" id="ARBA00022777"/>
    </source>
</evidence>
<evidence type="ECO:0000256" key="10">
    <source>
        <dbReference type="SAM" id="Phobius"/>
    </source>
</evidence>
<keyword evidence="10" id="KW-0472">Membrane</keyword>
<evidence type="ECO:0000256" key="3">
    <source>
        <dbReference type="ARBA" id="ARBA00022553"/>
    </source>
</evidence>
<feature type="domain" description="Histidine kinase" evidence="11">
    <location>
        <begin position="239"/>
        <end position="459"/>
    </location>
</feature>
<comment type="function">
    <text evidence="7">Member of the two-component regulatory system BvgS/BvgA. Phosphorylates BvgA via a four-step phosphorelay in response to environmental signals.</text>
</comment>
<keyword evidence="4" id="KW-0808">Transferase</keyword>
<keyword evidence="14" id="KW-1185">Reference proteome</keyword>
<dbReference type="CDD" id="cd17546">
    <property type="entry name" value="REC_hyHK_CKI1_RcsC-like"/>
    <property type="match status" value="1"/>
</dbReference>
<dbReference type="Pfam" id="PF00512">
    <property type="entry name" value="HisKA"/>
    <property type="match status" value="1"/>
</dbReference>
<dbReference type="PROSITE" id="PS50109">
    <property type="entry name" value="HIS_KIN"/>
    <property type="match status" value="1"/>
</dbReference>
<evidence type="ECO:0000256" key="6">
    <source>
        <dbReference type="ARBA" id="ARBA00023012"/>
    </source>
</evidence>
<dbReference type="SUPFAM" id="SSF55874">
    <property type="entry name" value="ATPase domain of HSP90 chaperone/DNA topoisomerase II/histidine kinase"/>
    <property type="match status" value="1"/>
</dbReference>
<keyword evidence="5" id="KW-0418">Kinase</keyword>
<dbReference type="Gene3D" id="1.20.120.160">
    <property type="entry name" value="HPT domain"/>
    <property type="match status" value="1"/>
</dbReference>
<dbReference type="InterPro" id="IPR036641">
    <property type="entry name" value="HPT_dom_sf"/>
</dbReference>
<name>A0A8J7FTF0_9NEIS</name>
<feature type="transmembrane region" description="Helical" evidence="10">
    <location>
        <begin position="181"/>
        <end position="203"/>
    </location>
</feature>
<evidence type="ECO:0000256" key="1">
    <source>
        <dbReference type="ARBA" id="ARBA00000085"/>
    </source>
</evidence>
<evidence type="ECO:0000256" key="8">
    <source>
        <dbReference type="ARBA" id="ARBA00070152"/>
    </source>
</evidence>
<dbReference type="SUPFAM" id="SSF47226">
    <property type="entry name" value="Histidine-containing phosphotransfer domain, HPT domain"/>
    <property type="match status" value="1"/>
</dbReference>
<dbReference type="AlphaFoldDB" id="A0A8J7FTF0"/>
<dbReference type="InterPro" id="IPR036890">
    <property type="entry name" value="HATPase_C_sf"/>
</dbReference>
<feature type="transmembrane region" description="Helical" evidence="10">
    <location>
        <begin position="6"/>
        <end position="29"/>
    </location>
</feature>
<keyword evidence="6" id="KW-0902">Two-component regulatory system</keyword>
<dbReference type="SUPFAM" id="SSF47384">
    <property type="entry name" value="Homodimeric domain of signal transducing histidine kinase"/>
    <property type="match status" value="1"/>
</dbReference>
<dbReference type="PANTHER" id="PTHR43047">
    <property type="entry name" value="TWO-COMPONENT HISTIDINE PROTEIN KINASE"/>
    <property type="match status" value="1"/>
</dbReference>
<dbReference type="FunFam" id="3.30.565.10:FF:000010">
    <property type="entry name" value="Sensor histidine kinase RcsC"/>
    <property type="match status" value="1"/>
</dbReference>
<keyword evidence="3 9" id="KW-0597">Phosphoprotein</keyword>
<dbReference type="RefSeq" id="WP_194116750.1">
    <property type="nucleotide sequence ID" value="NZ_JADFUA010000008.1"/>
</dbReference>
<dbReference type="InterPro" id="IPR036097">
    <property type="entry name" value="HisK_dim/P_sf"/>
</dbReference>
<dbReference type="InterPro" id="IPR001789">
    <property type="entry name" value="Sig_transdc_resp-reg_receiver"/>
</dbReference>
<dbReference type="CDD" id="cd00082">
    <property type="entry name" value="HisKA"/>
    <property type="match status" value="1"/>
</dbReference>
<dbReference type="SMART" id="SM00448">
    <property type="entry name" value="REC"/>
    <property type="match status" value="1"/>
</dbReference>
<comment type="catalytic activity">
    <reaction evidence="1">
        <text>ATP + protein L-histidine = ADP + protein N-phospho-L-histidine.</text>
        <dbReference type="EC" id="2.7.13.3"/>
    </reaction>
</comment>
<gene>
    <name evidence="13" type="ORF">INR99_12795</name>
</gene>